<dbReference type="SUPFAM" id="SSF52540">
    <property type="entry name" value="P-loop containing nucleoside triphosphate hydrolases"/>
    <property type="match status" value="1"/>
</dbReference>
<evidence type="ECO:0000313" key="1">
    <source>
        <dbReference type="EMBL" id="RQH21653.1"/>
    </source>
</evidence>
<comment type="caution">
    <text evidence="1">The sequence shown here is derived from an EMBL/GenBank/DDBJ whole genome shotgun (WGS) entry which is preliminary data.</text>
</comment>
<dbReference type="InterPro" id="IPR027417">
    <property type="entry name" value="P-loop_NTPase"/>
</dbReference>
<evidence type="ECO:0000313" key="2">
    <source>
        <dbReference type="Proteomes" id="UP000269154"/>
    </source>
</evidence>
<name>A0A3N6PXS8_9CYAN</name>
<dbReference type="EMBL" id="RCBY01000387">
    <property type="protein sequence ID" value="RQH21653.1"/>
    <property type="molecule type" value="Genomic_DNA"/>
</dbReference>
<proteinExistence type="predicted"/>
<dbReference type="Pfam" id="PF13500">
    <property type="entry name" value="AAA_26"/>
    <property type="match status" value="1"/>
</dbReference>
<reference evidence="1 2" key="1">
    <citation type="journal article" date="2018" name="ACS Chem. Biol.">
        <title>Ketoreductase domain dysfunction expands chemodiversity: malyngamide biosynthesis in the cyanobacterium Okeania hirsuta.</title>
        <authorList>
            <person name="Moss N.A."/>
            <person name="Leao T."/>
            <person name="Rankin M."/>
            <person name="McCullough T.M."/>
            <person name="Qu P."/>
            <person name="Korobeynikov A."/>
            <person name="Smith J.L."/>
            <person name="Gerwick L."/>
            <person name="Gerwick W.H."/>
        </authorList>
    </citation>
    <scope>NUCLEOTIDE SEQUENCE [LARGE SCALE GENOMIC DNA]</scope>
    <source>
        <strain evidence="1 2">PAB10Feb10-1</strain>
    </source>
</reference>
<protein>
    <submittedName>
        <fullName evidence="1">Uncharacterized protein</fullName>
    </submittedName>
</protein>
<dbReference type="AlphaFoldDB" id="A0A3N6PXS8"/>
<dbReference type="Proteomes" id="UP000269154">
    <property type="component" value="Unassembled WGS sequence"/>
</dbReference>
<sequence>MPSLYLKRIISDREGPGGLLVPLNEEDTILDLINNWPLPVVLVSQHYREVSIIPYLVSICLKTKNIPLLGLILMVQALHLLYYLEEMSDEAVIFHLPNSPKSIRTSTAFGGTNGPSSRNAGYDLRAQIEE</sequence>
<dbReference type="OrthoDB" id="9802097at2"/>
<organism evidence="1 2">
    <name type="scientific">Okeania hirsuta</name>
    <dbReference type="NCBI Taxonomy" id="1458930"/>
    <lineage>
        <taxon>Bacteria</taxon>
        <taxon>Bacillati</taxon>
        <taxon>Cyanobacteriota</taxon>
        <taxon>Cyanophyceae</taxon>
        <taxon>Oscillatoriophycideae</taxon>
        <taxon>Oscillatoriales</taxon>
        <taxon>Microcoleaceae</taxon>
        <taxon>Okeania</taxon>
    </lineage>
</organism>
<accession>A0A3N6PXS8</accession>
<dbReference type="RefSeq" id="WP_124155703.1">
    <property type="nucleotide sequence ID" value="NZ_RCBY01000387.1"/>
</dbReference>
<dbReference type="Gene3D" id="3.40.50.300">
    <property type="entry name" value="P-loop containing nucleotide triphosphate hydrolases"/>
    <property type="match status" value="1"/>
</dbReference>
<gene>
    <name evidence="1" type="ORF">D5R40_31400</name>
</gene>
<keyword evidence="2" id="KW-1185">Reference proteome</keyword>